<evidence type="ECO:0000259" key="2">
    <source>
        <dbReference type="PROSITE" id="PS50086"/>
    </source>
</evidence>
<dbReference type="Pfam" id="PF00566">
    <property type="entry name" value="RabGAP-TBC"/>
    <property type="match status" value="1"/>
</dbReference>
<sequence length="586" mass="67719">MDKIPTQSKKEQELLEDLLSDIYHSHNRNLRDKVIEGKLISIDDDYSHADLLRMETQELDSFRADLDDNISKLSSKLVRLTLKQNGIKDDIAQNCQVVSAIIQAFSSKKSKGPLQSTFSVEPPLVSDKVAFNDWLLSHRALLRMEVGLPNSWRKKIWLGLAEEYFEEVGLDRKQLFPSLFNSTLTDDDKHLDYQIVKDLHRTANIGSTHDQQRLKRILLAYARYNPECGYCQGFNVIVALIMEVMETEWDTLQVFIFMLHAVLPPEYHSHNLEGIQTDLKVLADLMKTFTPKVNSHLINLRESSIRENGHEPPLASPYMMQWLLTAFGTFLPKKIVYRLWDGLLLDGNEILIRGILAIWKTKEEDLIAIESTDMFYQFMSRMVNSNNEDFICEKDFFKTIYSITAFPMKNLFSLRKKHRSGTLVQKSVPNSPIEKQGEIRKPKSSFSWWPSFGYAPVPRSTSFSTPLHSPDIDSGKDLEEKPKPKIWEQKRSKSTTSIKDERPSVNPRDLEKQEIDKLFKNFNNARKPKIGINFFSRPSSSPIQPIEKPSVFNHLYQRHQKLSVKAQQSSFNRTKFTELLSSSDTE</sequence>
<dbReference type="PANTHER" id="PTHR13399">
    <property type="entry name" value="TRANSLOCON-ASSOCIATED PROTEIN TRAP , GAMMA SUBUNIT"/>
    <property type="match status" value="1"/>
</dbReference>
<dbReference type="InterPro" id="IPR000195">
    <property type="entry name" value="Rab-GAP-TBC_dom"/>
</dbReference>
<evidence type="ECO:0000313" key="3">
    <source>
        <dbReference type="EMBL" id="CAG5108142.1"/>
    </source>
</evidence>
<organism evidence="3 4">
    <name type="scientific">Oikopleura dioica</name>
    <name type="common">Tunicate</name>
    <dbReference type="NCBI Taxonomy" id="34765"/>
    <lineage>
        <taxon>Eukaryota</taxon>
        <taxon>Metazoa</taxon>
        <taxon>Chordata</taxon>
        <taxon>Tunicata</taxon>
        <taxon>Appendicularia</taxon>
        <taxon>Copelata</taxon>
        <taxon>Oikopleuridae</taxon>
        <taxon>Oikopleura</taxon>
    </lineage>
</organism>
<keyword evidence="4" id="KW-1185">Reference proteome</keyword>
<name>A0ABN7SUX0_OIKDI</name>
<dbReference type="Gene3D" id="1.10.472.80">
    <property type="entry name" value="Ypt/Rab-GAP domain of gyp1p, domain 3"/>
    <property type="match status" value="1"/>
</dbReference>
<gene>
    <name evidence="3" type="ORF">OKIOD_LOCUS12418</name>
</gene>
<accession>A0ABN7SUX0</accession>
<protein>
    <submittedName>
        <fullName evidence="3">Oidioi.mRNA.OKI2018_I69.chr1.g3653.t1.cds</fullName>
    </submittedName>
</protein>
<dbReference type="PROSITE" id="PS50086">
    <property type="entry name" value="TBC_RABGAP"/>
    <property type="match status" value="1"/>
</dbReference>
<reference evidence="3 4" key="1">
    <citation type="submission" date="2021-04" db="EMBL/GenBank/DDBJ databases">
        <authorList>
            <person name="Bliznina A."/>
        </authorList>
    </citation>
    <scope>NUCLEOTIDE SEQUENCE [LARGE SCALE GENOMIC DNA]</scope>
</reference>
<feature type="compositionally biased region" description="Basic and acidic residues" evidence="1">
    <location>
        <begin position="498"/>
        <end position="512"/>
    </location>
</feature>
<dbReference type="InterPro" id="IPR035969">
    <property type="entry name" value="Rab-GAP_TBC_sf"/>
</dbReference>
<feature type="compositionally biased region" description="Basic and acidic residues" evidence="1">
    <location>
        <begin position="470"/>
        <end position="491"/>
    </location>
</feature>
<feature type="region of interest" description="Disordered" evidence="1">
    <location>
        <begin position="463"/>
        <end position="512"/>
    </location>
</feature>
<proteinExistence type="predicted"/>
<dbReference type="Proteomes" id="UP001158576">
    <property type="component" value="Chromosome 1"/>
</dbReference>
<evidence type="ECO:0000313" key="4">
    <source>
        <dbReference type="Proteomes" id="UP001158576"/>
    </source>
</evidence>
<dbReference type="SUPFAM" id="SSF47923">
    <property type="entry name" value="Ypt/Rab-GAP domain of gyp1p"/>
    <property type="match status" value="2"/>
</dbReference>
<dbReference type="EMBL" id="OU015566">
    <property type="protein sequence ID" value="CAG5108142.1"/>
    <property type="molecule type" value="Genomic_DNA"/>
</dbReference>
<dbReference type="SMART" id="SM00164">
    <property type="entry name" value="TBC"/>
    <property type="match status" value="1"/>
</dbReference>
<dbReference type="Gene3D" id="1.10.8.270">
    <property type="entry name" value="putative rabgap domain of human tbc1 domain family member 14 like domains"/>
    <property type="match status" value="1"/>
</dbReference>
<feature type="domain" description="Rab-GAP TBC" evidence="2">
    <location>
        <begin position="147"/>
        <end position="347"/>
    </location>
</feature>
<dbReference type="PANTHER" id="PTHR13399:SF2">
    <property type="entry name" value="TRANSLOCON-ASSOCIATED PROTEIN SUBUNIT GAMMA"/>
    <property type="match status" value="1"/>
</dbReference>
<evidence type="ECO:0000256" key="1">
    <source>
        <dbReference type="SAM" id="MobiDB-lite"/>
    </source>
</evidence>